<name>A0AC34G327_9BILA</name>
<dbReference type="Proteomes" id="UP000887579">
    <property type="component" value="Unplaced"/>
</dbReference>
<organism evidence="1 2">
    <name type="scientific">Panagrolaimus sp. ES5</name>
    <dbReference type="NCBI Taxonomy" id="591445"/>
    <lineage>
        <taxon>Eukaryota</taxon>
        <taxon>Metazoa</taxon>
        <taxon>Ecdysozoa</taxon>
        <taxon>Nematoda</taxon>
        <taxon>Chromadorea</taxon>
        <taxon>Rhabditida</taxon>
        <taxon>Tylenchina</taxon>
        <taxon>Panagrolaimomorpha</taxon>
        <taxon>Panagrolaimoidea</taxon>
        <taxon>Panagrolaimidae</taxon>
        <taxon>Panagrolaimus</taxon>
    </lineage>
</organism>
<accession>A0AC34G327</accession>
<evidence type="ECO:0000313" key="1">
    <source>
        <dbReference type="Proteomes" id="UP000887579"/>
    </source>
</evidence>
<dbReference type="WBParaSite" id="ES5_v2.g23936.t1">
    <property type="protein sequence ID" value="ES5_v2.g23936.t1"/>
    <property type="gene ID" value="ES5_v2.g23936"/>
</dbReference>
<reference evidence="2" key="1">
    <citation type="submission" date="2022-11" db="UniProtKB">
        <authorList>
            <consortium name="WormBaseParasite"/>
        </authorList>
    </citation>
    <scope>IDENTIFICATION</scope>
</reference>
<evidence type="ECO:0000313" key="2">
    <source>
        <dbReference type="WBParaSite" id="ES5_v2.g23936.t1"/>
    </source>
</evidence>
<sequence length="524" mass="61596">MCDSTNSLNHEIYCNGQILEAVNNAELFEDSKDFVDMPLIFSPDETIKNFTRIFGKNKLEKINKRRLKRFIDSHFRPPGEEFIDCIPQDWIEYPENFKKIKDSELREWAIAINKEWKTLCKNVDDDVSEHPEKYSLLPSKREVFVPGGRFREAYNWDSYWINLGMLRSGMTHSAESTLLNFQGCVKNSHPPLFTPMALKYYEETKNKTFIESILPEMEKELQFWFKNYQHTVTIKQQKYTVYRYNTITNVPRPESFHQDVSVAENSKNPKKQQIYRDIASAAESGFDFTTRWFADKKNMETIETSNIIPVDLNAFIYWNIYGLKFFYKNVFHDKDKMEKYSKLLKEHKKAFDAVFYNETFGIWFDYNLRTKNHNTEFYASLITPLFVGMTDVEDINVPLRVFRFFNRSGAFNYDGGIPASMISDSGHQWDFPNAWGNQNHMIVESFRKSRFPILQDFAFELAQKWVKSNYEVFNATGYMWEKYDICKEPPCPGEGGEYVVQKGFGLSNGAILDLLITYSDKIGV</sequence>
<proteinExistence type="predicted"/>
<protein>
    <submittedName>
        <fullName evidence="2">Trehalase</fullName>
    </submittedName>
</protein>